<organism evidence="2 3">
    <name type="scientific">Dichomitus squalens</name>
    <dbReference type="NCBI Taxonomy" id="114155"/>
    <lineage>
        <taxon>Eukaryota</taxon>
        <taxon>Fungi</taxon>
        <taxon>Dikarya</taxon>
        <taxon>Basidiomycota</taxon>
        <taxon>Agaricomycotina</taxon>
        <taxon>Agaricomycetes</taxon>
        <taxon>Polyporales</taxon>
        <taxon>Polyporaceae</taxon>
        <taxon>Dichomitus</taxon>
    </lineage>
</organism>
<accession>A0A4Q9Q3Y8</accession>
<dbReference type="Proteomes" id="UP000292082">
    <property type="component" value="Unassembled WGS sequence"/>
</dbReference>
<evidence type="ECO:0000256" key="1">
    <source>
        <dbReference type="SAM" id="Phobius"/>
    </source>
</evidence>
<evidence type="ECO:0000313" key="3">
    <source>
        <dbReference type="Proteomes" id="UP000292082"/>
    </source>
</evidence>
<sequence>MGKMRRCSTGDTGAYTFCCVCATWCLFLDALLQNLAHTLFLYYATLTMIFRRFRPGVPEISHFTSRTTSAPTRS</sequence>
<dbReference type="AlphaFoldDB" id="A0A4Q9Q3Y8"/>
<protein>
    <submittedName>
        <fullName evidence="2">Uncharacterized protein</fullName>
    </submittedName>
</protein>
<keyword evidence="1" id="KW-0812">Transmembrane</keyword>
<dbReference type="EMBL" id="ML145096">
    <property type="protein sequence ID" value="TBU61810.1"/>
    <property type="molecule type" value="Genomic_DNA"/>
</dbReference>
<feature type="transmembrane region" description="Helical" evidence="1">
    <location>
        <begin position="12"/>
        <end position="29"/>
    </location>
</feature>
<name>A0A4Q9Q3Y8_9APHY</name>
<keyword evidence="1" id="KW-0472">Membrane</keyword>
<keyword evidence="3" id="KW-1185">Reference proteome</keyword>
<keyword evidence="1" id="KW-1133">Transmembrane helix</keyword>
<reference evidence="2 3" key="1">
    <citation type="submission" date="2019-01" db="EMBL/GenBank/DDBJ databases">
        <title>Draft genome sequences of three monokaryotic isolates of the white-rot basidiomycete fungus Dichomitus squalens.</title>
        <authorList>
            <consortium name="DOE Joint Genome Institute"/>
            <person name="Lopez S.C."/>
            <person name="Andreopoulos B."/>
            <person name="Pangilinan J."/>
            <person name="Lipzen A."/>
            <person name="Riley R."/>
            <person name="Ahrendt S."/>
            <person name="Ng V."/>
            <person name="Barry K."/>
            <person name="Daum C."/>
            <person name="Grigoriev I.V."/>
            <person name="Hilden K.S."/>
            <person name="Makela M.R."/>
            <person name="de Vries R.P."/>
        </authorList>
    </citation>
    <scope>NUCLEOTIDE SEQUENCE [LARGE SCALE GENOMIC DNA]</scope>
    <source>
        <strain evidence="2 3">CBS 464.89</strain>
    </source>
</reference>
<gene>
    <name evidence="2" type="ORF">BD310DRAFT_147209</name>
</gene>
<evidence type="ECO:0000313" key="2">
    <source>
        <dbReference type="EMBL" id="TBU61810.1"/>
    </source>
</evidence>
<proteinExistence type="predicted"/>